<gene>
    <name evidence="1" type="ORF">AAM4_2701</name>
</gene>
<dbReference type="Pfam" id="PF13743">
    <property type="entry name" value="Thioredoxin_5"/>
    <property type="match status" value="1"/>
</dbReference>
<proteinExistence type="predicted"/>
<dbReference type="RefSeq" id="WP_210582123.1">
    <property type="nucleotide sequence ID" value="NZ_LK995542.1"/>
</dbReference>
<dbReference type="EMBL" id="LK995542">
    <property type="protein sequence ID" value="CED92533.1"/>
    <property type="molecule type" value="Genomic_DNA"/>
</dbReference>
<dbReference type="AlphaFoldDB" id="A0A1L7RTG0"/>
<reference evidence="1" key="1">
    <citation type="submission" date="2014-07" db="EMBL/GenBank/DDBJ databases">
        <authorList>
            <person name="Zhang J.E."/>
            <person name="Yang H."/>
            <person name="Guo J."/>
            <person name="Deng Z."/>
            <person name="Luo H."/>
            <person name="Luo M."/>
            <person name="Zhao B."/>
        </authorList>
    </citation>
    <scope>NUCLEOTIDE SEQUENCE</scope>
    <source>
        <strain evidence="1">AM4</strain>
    </source>
</reference>
<name>A0A1L7RTG0_9ACTO</name>
<organism evidence="1">
    <name type="scientific">Actinomyces succiniciruminis</name>
    <dbReference type="NCBI Taxonomy" id="1522002"/>
    <lineage>
        <taxon>Bacteria</taxon>
        <taxon>Bacillati</taxon>
        <taxon>Actinomycetota</taxon>
        <taxon>Actinomycetes</taxon>
        <taxon>Actinomycetales</taxon>
        <taxon>Actinomycetaceae</taxon>
        <taxon>Actinomyces</taxon>
    </lineage>
</organism>
<evidence type="ECO:0000313" key="1">
    <source>
        <dbReference type="EMBL" id="CED92533.1"/>
    </source>
</evidence>
<sequence length="301" mass="32173">MSVAASGHGAPEQVGPKALITQFTDPMMGLSWECEPALRRVETHFPGAVDFDAAMGLLVRDVSDFMTPAERTLDAAAGIRAYNARLADIYREEEPLAGMPINMEGFSLFSPARRSSRPLNLAYEAVRLIAPGQAERFLYRLRFATVVECRPTTATEELVEVVRACGLDIGAFLAAFDGPAARAALRASLERRAALGIRGLPAFMISYGDVRMLLGGVCDYDALAAALERVSGGRLHPAAVSPTTTAVDQLLAAPPLLSDVEIGAALDLSGPDQARDLAAPLLDAGRARLLQAPRGWFIERV</sequence>
<accession>A0A1L7RTG0</accession>
<dbReference type="SUPFAM" id="SSF52833">
    <property type="entry name" value="Thioredoxin-like"/>
    <property type="match status" value="1"/>
</dbReference>
<protein>
    <submittedName>
        <fullName evidence="1">DSBA oxidoreductase</fullName>
    </submittedName>
</protein>
<dbReference type="InterPro" id="IPR036249">
    <property type="entry name" value="Thioredoxin-like_sf"/>
</dbReference>
<dbReference type="Gene3D" id="3.40.30.10">
    <property type="entry name" value="Glutaredoxin"/>
    <property type="match status" value="1"/>
</dbReference>